<keyword evidence="2" id="KW-1185">Reference proteome</keyword>
<dbReference type="Proteomes" id="UP001610063">
    <property type="component" value="Unassembled WGS sequence"/>
</dbReference>
<dbReference type="EMBL" id="JBIPKE010000009">
    <property type="protein sequence ID" value="MFH6982112.1"/>
    <property type="molecule type" value="Genomic_DNA"/>
</dbReference>
<comment type="caution">
    <text evidence="1">The sequence shown here is derived from an EMBL/GenBank/DDBJ whole genome shotgun (WGS) entry which is preliminary data.</text>
</comment>
<reference evidence="1 2" key="1">
    <citation type="journal article" date="2013" name="Int. J. Syst. Evol. Microbiol.">
        <title>Marinoscillum luteum sp. nov., isolated from marine sediment.</title>
        <authorList>
            <person name="Cha I.T."/>
            <person name="Park S.J."/>
            <person name="Kim S.J."/>
            <person name="Kim J.G."/>
            <person name="Jung M.Y."/>
            <person name="Shin K.S."/>
            <person name="Kwon K.K."/>
            <person name="Yang S.H."/>
            <person name="Seo Y.S."/>
            <person name="Rhee S.K."/>
        </authorList>
    </citation>
    <scope>NUCLEOTIDE SEQUENCE [LARGE SCALE GENOMIC DNA]</scope>
    <source>
        <strain evidence="1 2">KCTC 23939</strain>
    </source>
</reference>
<dbReference type="RefSeq" id="WP_395415896.1">
    <property type="nucleotide sequence ID" value="NZ_JBIPKE010000009.1"/>
</dbReference>
<evidence type="ECO:0000313" key="1">
    <source>
        <dbReference type="EMBL" id="MFH6982112.1"/>
    </source>
</evidence>
<sequence>MNNHFPFTAKQLIKTTRIEVYHSLTEKFGSLEPQKTASGQDMDFQLDRLLSIVHNN</sequence>
<evidence type="ECO:0000313" key="2">
    <source>
        <dbReference type="Proteomes" id="UP001610063"/>
    </source>
</evidence>
<proteinExistence type="predicted"/>
<accession>A0ABW7N3A7</accession>
<name>A0ABW7N3A7_9BACT</name>
<gene>
    <name evidence="1" type="ORF">ACHKAR_01615</name>
</gene>
<protein>
    <submittedName>
        <fullName evidence="1">Uncharacterized protein</fullName>
    </submittedName>
</protein>
<organism evidence="1 2">
    <name type="scientific">Marinoscillum luteum</name>
    <dbReference type="NCBI Taxonomy" id="861051"/>
    <lineage>
        <taxon>Bacteria</taxon>
        <taxon>Pseudomonadati</taxon>
        <taxon>Bacteroidota</taxon>
        <taxon>Cytophagia</taxon>
        <taxon>Cytophagales</taxon>
        <taxon>Reichenbachiellaceae</taxon>
        <taxon>Marinoscillum</taxon>
    </lineage>
</organism>